<dbReference type="EMBL" id="OR521060">
    <property type="protein sequence ID" value="WNO26058.1"/>
    <property type="molecule type" value="Genomic_DNA"/>
</dbReference>
<keyword evidence="2" id="KW-1185">Reference proteome</keyword>
<accession>A0AA96KK35</accession>
<name>A0AA96KK35_9CAUD</name>
<evidence type="ECO:0000313" key="2">
    <source>
        <dbReference type="Proteomes" id="UP001302726"/>
    </source>
</evidence>
<sequence>MIRLTVGETPIFSEVAKLYPELEWAQDYEVLRDWQGNPRLVLTGRLYTYPLQD</sequence>
<organism evidence="1 2">
    <name type="scientific">Arthrobacter phage Wildwest</name>
    <dbReference type="NCBI Taxonomy" id="3051767"/>
    <lineage>
        <taxon>Viruses</taxon>
        <taxon>Duplodnaviria</taxon>
        <taxon>Heunggongvirae</taxon>
        <taxon>Uroviricota</taxon>
        <taxon>Caudoviricetes</taxon>
        <taxon>Casidaviridae</taxon>
        <taxon>Manhattanvirus</taxon>
        <taxon>Manhattanvirus wildwest</taxon>
    </lineage>
</organism>
<dbReference type="Proteomes" id="UP001302726">
    <property type="component" value="Segment"/>
</dbReference>
<protein>
    <submittedName>
        <fullName evidence="1">Uncharacterized protein</fullName>
    </submittedName>
</protein>
<proteinExistence type="predicted"/>
<reference evidence="1 2" key="1">
    <citation type="submission" date="2023-08" db="EMBL/GenBank/DDBJ databases">
        <authorList>
            <person name="Bearden H.B."/>
            <person name="Frey A.C."/>
            <person name="Joo S.-Y."/>
            <person name="Kamran I.N."/>
            <person name="Lloyd G.E."/>
            <person name="Ohms H.J."/>
            <person name="Prayaga B.S."/>
            <person name="Spencer A.M."/>
            <person name="Gunewardana D.V."/>
            <person name="Tuisl T.J."/>
            <person name="Uhde A.K."/>
            <person name="Van-Hees R.D."/>
            <person name="Walther L.D."/>
            <person name="Wang S.Y."/>
            <person name="Woods E.A."/>
            <person name="Yates E.K."/>
            <person name="Khan H.A."/>
            <person name="Gomez J.L."/>
            <person name="Wire N.L."/>
            <person name="Adair T.L."/>
            <person name="Washington J.M."/>
            <person name="Ko C."/>
            <person name="Russell D.A."/>
            <person name="Jacobs-Sera D."/>
            <person name="Hatfull G.F."/>
        </authorList>
    </citation>
    <scope>NUCLEOTIDE SEQUENCE [LARGE SCALE GENOMIC DNA]</scope>
</reference>
<gene>
    <name evidence="1" type="primary">39</name>
    <name evidence="1" type="ORF">SEA_WILDWEST_39</name>
</gene>
<evidence type="ECO:0000313" key="1">
    <source>
        <dbReference type="EMBL" id="WNO26058.1"/>
    </source>
</evidence>